<gene>
    <name evidence="3" type="ORF">V1479_03580</name>
</gene>
<evidence type="ECO:0000313" key="4">
    <source>
        <dbReference type="Proteomes" id="UP001559025"/>
    </source>
</evidence>
<name>A0ABV3WNY5_9HYPH</name>
<evidence type="ECO:0000313" key="3">
    <source>
        <dbReference type="EMBL" id="MEX4006369.1"/>
    </source>
</evidence>
<protein>
    <submittedName>
        <fullName evidence="3">DUF4394 domain-containing protein</fullName>
    </submittedName>
</protein>
<reference evidence="3 4" key="1">
    <citation type="submission" date="2024-01" db="EMBL/GenBank/DDBJ databases">
        <title>New evidence supports the origin of RcGTA from prophage.</title>
        <authorList>
            <person name="Xu Y."/>
            <person name="Liu B."/>
            <person name="Chen F."/>
        </authorList>
    </citation>
    <scope>NUCLEOTIDE SEQUENCE [LARGE SCALE GENOMIC DNA]</scope>
    <source>
        <strain evidence="3 4">CBW1107-2</strain>
    </source>
</reference>
<accession>A0ABV3WNY5</accession>
<dbReference type="RefSeq" id="WP_368801698.1">
    <property type="nucleotide sequence ID" value="NZ_JAZHFV010000001.1"/>
</dbReference>
<dbReference type="InterPro" id="IPR011044">
    <property type="entry name" value="Quino_amine_DH_bsu"/>
</dbReference>
<dbReference type="InterPro" id="IPR025507">
    <property type="entry name" value="DUF4394"/>
</dbReference>
<evidence type="ECO:0000256" key="1">
    <source>
        <dbReference type="SAM" id="SignalP"/>
    </source>
</evidence>
<feature type="chain" id="PRO_5046514985" evidence="1">
    <location>
        <begin position="28"/>
        <end position="265"/>
    </location>
</feature>
<comment type="caution">
    <text evidence="3">The sequence shown here is derived from an EMBL/GenBank/DDBJ whole genome shotgun (WGS) entry which is preliminary data.</text>
</comment>
<keyword evidence="4" id="KW-1185">Reference proteome</keyword>
<dbReference type="Pfam" id="PF14339">
    <property type="entry name" value="DUF4394"/>
    <property type="match status" value="1"/>
</dbReference>
<keyword evidence="1" id="KW-0732">Signal</keyword>
<dbReference type="Proteomes" id="UP001559025">
    <property type="component" value="Unassembled WGS sequence"/>
</dbReference>
<dbReference type="SUPFAM" id="SSF50969">
    <property type="entry name" value="YVTN repeat-like/Quinoprotein amine dehydrogenase"/>
    <property type="match status" value="1"/>
</dbReference>
<proteinExistence type="predicted"/>
<evidence type="ECO:0000259" key="2">
    <source>
        <dbReference type="Pfam" id="PF14339"/>
    </source>
</evidence>
<dbReference type="EMBL" id="JAZHFV010000001">
    <property type="protein sequence ID" value="MEX4006369.1"/>
    <property type="molecule type" value="Genomic_DNA"/>
</dbReference>
<feature type="signal peptide" evidence="1">
    <location>
        <begin position="1"/>
        <end position="27"/>
    </location>
</feature>
<organism evidence="3 4">
    <name type="scientific">Neoaquamicrobium sediminum</name>
    <dbReference type="NCBI Taxonomy" id="1849104"/>
    <lineage>
        <taxon>Bacteria</taxon>
        <taxon>Pseudomonadati</taxon>
        <taxon>Pseudomonadota</taxon>
        <taxon>Alphaproteobacteria</taxon>
        <taxon>Hyphomicrobiales</taxon>
        <taxon>Phyllobacteriaceae</taxon>
        <taxon>Neoaquamicrobium</taxon>
    </lineage>
</organism>
<feature type="domain" description="DUF4394" evidence="2">
    <location>
        <begin position="38"/>
        <end position="260"/>
    </location>
</feature>
<sequence length="265" mass="27476">MKPTTRTIIRSTLAGASFIALTAAATAAPAVGLVGDKTLVWFDTDNAEVTRSVEVEGVDSLMGIDVRPSNNMLYGVDGNGMIVTIDLESGAATMGAELSEKLPDGVTASVNFNPVADKLRLMGSDGTNLRIDVETGAATVDGSLKFEAGDANAEATPNVVATAYTNGLDKPEKTSMWDIDASLGALLRQTAPNDGTLATIGMLGIEGADHYAIDFEVRAIDDNVLWLAAGNGLYTVNVESGAATMESEFSGLDGTLRDIAILPAM</sequence>